<dbReference type="Proteomes" id="UP000078200">
    <property type="component" value="Unassembled WGS sequence"/>
</dbReference>
<protein>
    <submittedName>
        <fullName evidence="1">Uncharacterized protein</fullName>
    </submittedName>
</protein>
<organism evidence="1 2">
    <name type="scientific">Glossina austeni</name>
    <name type="common">Savannah tsetse fly</name>
    <dbReference type="NCBI Taxonomy" id="7395"/>
    <lineage>
        <taxon>Eukaryota</taxon>
        <taxon>Metazoa</taxon>
        <taxon>Ecdysozoa</taxon>
        <taxon>Arthropoda</taxon>
        <taxon>Hexapoda</taxon>
        <taxon>Insecta</taxon>
        <taxon>Pterygota</taxon>
        <taxon>Neoptera</taxon>
        <taxon>Endopterygota</taxon>
        <taxon>Diptera</taxon>
        <taxon>Brachycera</taxon>
        <taxon>Muscomorpha</taxon>
        <taxon>Hippoboscoidea</taxon>
        <taxon>Glossinidae</taxon>
        <taxon>Glossina</taxon>
    </lineage>
</organism>
<keyword evidence="2" id="KW-1185">Reference proteome</keyword>
<dbReference type="AlphaFoldDB" id="A0A1A9UT86"/>
<sequence>MDAKPKLTEKVQHEFLRDSPARGVGGQLKRNVKVENIAMSSCNSNVLAYLGCLDVDVDAIREDICDCERNDASLMKPSSGCITVLVVYVSSGTSSSISFNVYNCNPSSSSPRPPRIVTPGRSSNKPLRVGRRHWCIVDDMFVDDTPEEPVDIILSGVRIPKGSPAIGRLSSMVFLEVAKPNSNIHCRQLGFRAALEEILKRKFIKNLMSKFFENDSCRESGSMLGTYRKPKTQNDNE</sequence>
<dbReference type="VEuPathDB" id="VectorBase:GAUT014616"/>
<evidence type="ECO:0000313" key="2">
    <source>
        <dbReference type="Proteomes" id="UP000078200"/>
    </source>
</evidence>
<name>A0A1A9UT86_GLOAU</name>
<evidence type="ECO:0000313" key="1">
    <source>
        <dbReference type="EnsemblMetazoa" id="GAUT014616-PA"/>
    </source>
</evidence>
<accession>A0A1A9UT86</accession>
<reference evidence="1" key="1">
    <citation type="submission" date="2020-05" db="UniProtKB">
        <authorList>
            <consortium name="EnsemblMetazoa"/>
        </authorList>
    </citation>
    <scope>IDENTIFICATION</scope>
    <source>
        <strain evidence="1">TTRI</strain>
    </source>
</reference>
<proteinExistence type="predicted"/>
<dbReference type="EnsemblMetazoa" id="GAUT014616-RA">
    <property type="protein sequence ID" value="GAUT014616-PA"/>
    <property type="gene ID" value="GAUT014616"/>
</dbReference>